<evidence type="ECO:0000256" key="5">
    <source>
        <dbReference type="ARBA" id="ARBA00022692"/>
    </source>
</evidence>
<feature type="compositionally biased region" description="Low complexity" evidence="10">
    <location>
        <begin position="120"/>
        <end position="137"/>
    </location>
</feature>
<organism evidence="12 13">
    <name type="scientific">Cytospora chrysosperma</name>
    <name type="common">Cytospora canker fungus</name>
    <name type="synonym">Sphaeria chrysosperma</name>
    <dbReference type="NCBI Taxonomy" id="252740"/>
    <lineage>
        <taxon>Eukaryota</taxon>
        <taxon>Fungi</taxon>
        <taxon>Dikarya</taxon>
        <taxon>Ascomycota</taxon>
        <taxon>Pezizomycotina</taxon>
        <taxon>Sordariomycetes</taxon>
        <taxon>Sordariomycetidae</taxon>
        <taxon>Diaporthales</taxon>
        <taxon>Cytosporaceae</taxon>
        <taxon>Cytospora</taxon>
    </lineage>
</organism>
<dbReference type="AlphaFoldDB" id="A0A423W0A0"/>
<evidence type="ECO:0000256" key="3">
    <source>
        <dbReference type="ARBA" id="ARBA00022676"/>
    </source>
</evidence>
<dbReference type="Pfam" id="PF11051">
    <property type="entry name" value="Mannosyl_trans3"/>
    <property type="match status" value="1"/>
</dbReference>
<keyword evidence="7 11" id="KW-1133">Transmembrane helix</keyword>
<comment type="similarity">
    <text evidence="2">Belongs to the MNN1/MNT family.</text>
</comment>
<dbReference type="InterPro" id="IPR022751">
    <property type="entry name" value="Alpha_mannosyltransferase"/>
</dbReference>
<keyword evidence="6" id="KW-0735">Signal-anchor</keyword>
<protein>
    <recommendedName>
        <fullName evidence="14">Alpha-1,3-mannosyltransferase</fullName>
    </recommendedName>
</protein>
<dbReference type="PANTHER" id="PTHR31392:SF1">
    <property type="entry name" value="ALPHA-1,3-MANNOSYLTRANSFERASE MNN1-RELATED"/>
    <property type="match status" value="1"/>
</dbReference>
<dbReference type="OrthoDB" id="430354at2759"/>
<evidence type="ECO:0000256" key="6">
    <source>
        <dbReference type="ARBA" id="ARBA00022968"/>
    </source>
</evidence>
<evidence type="ECO:0000256" key="8">
    <source>
        <dbReference type="ARBA" id="ARBA00023136"/>
    </source>
</evidence>
<dbReference type="EMBL" id="LJZO01000019">
    <property type="protein sequence ID" value="ROV96751.1"/>
    <property type="molecule type" value="Genomic_DNA"/>
</dbReference>
<dbReference type="STRING" id="252740.A0A423W0A0"/>
<reference evidence="12 13" key="1">
    <citation type="submission" date="2015-09" db="EMBL/GenBank/DDBJ databases">
        <title>Host preference determinants of Valsa canker pathogens revealed by comparative genomics.</title>
        <authorList>
            <person name="Yin Z."/>
            <person name="Huang L."/>
        </authorList>
    </citation>
    <scope>NUCLEOTIDE SEQUENCE [LARGE SCALE GENOMIC DNA]</scope>
    <source>
        <strain evidence="12 13">YSFL</strain>
    </source>
</reference>
<evidence type="ECO:0000313" key="12">
    <source>
        <dbReference type="EMBL" id="ROV96751.1"/>
    </source>
</evidence>
<evidence type="ECO:0000256" key="11">
    <source>
        <dbReference type="SAM" id="Phobius"/>
    </source>
</evidence>
<name>A0A423W0A0_CYTCH</name>
<feature type="region of interest" description="Disordered" evidence="10">
    <location>
        <begin position="66"/>
        <end position="91"/>
    </location>
</feature>
<dbReference type="GO" id="GO:0006493">
    <property type="term" value="P:protein O-linked glycosylation"/>
    <property type="evidence" value="ECO:0007669"/>
    <property type="project" value="TreeGrafter"/>
</dbReference>
<dbReference type="GO" id="GO:0016020">
    <property type="term" value="C:membrane"/>
    <property type="evidence" value="ECO:0007669"/>
    <property type="project" value="UniProtKB-SubCell"/>
</dbReference>
<dbReference type="PANTHER" id="PTHR31392">
    <property type="entry name" value="ALPHA-1,3-MANNOSYLTRANSFERASE MNN1-RELATED"/>
    <property type="match status" value="1"/>
</dbReference>
<dbReference type="GO" id="GO:0000033">
    <property type="term" value="F:alpha-1,3-mannosyltransferase activity"/>
    <property type="evidence" value="ECO:0007669"/>
    <property type="project" value="TreeGrafter"/>
</dbReference>
<feature type="region of interest" description="Disordered" evidence="10">
    <location>
        <begin position="105"/>
        <end position="143"/>
    </location>
</feature>
<keyword evidence="8 11" id="KW-0472">Membrane</keyword>
<dbReference type="InterPro" id="IPR029044">
    <property type="entry name" value="Nucleotide-diphossugar_trans"/>
</dbReference>
<feature type="transmembrane region" description="Helical" evidence="11">
    <location>
        <begin position="37"/>
        <end position="54"/>
    </location>
</feature>
<gene>
    <name evidence="12" type="ORF">VSDG_05562</name>
</gene>
<accession>A0A423W0A0</accession>
<evidence type="ECO:0000256" key="1">
    <source>
        <dbReference type="ARBA" id="ARBA00004606"/>
    </source>
</evidence>
<feature type="compositionally biased region" description="Basic and acidic residues" evidence="10">
    <location>
        <begin position="66"/>
        <end position="84"/>
    </location>
</feature>
<proteinExistence type="inferred from homology"/>
<evidence type="ECO:0008006" key="14">
    <source>
        <dbReference type="Google" id="ProtNLM"/>
    </source>
</evidence>
<comment type="subcellular location">
    <subcellularLocation>
        <location evidence="1">Membrane</location>
        <topology evidence="1">Single-pass type II membrane protein</topology>
    </subcellularLocation>
</comment>
<dbReference type="GO" id="GO:0005794">
    <property type="term" value="C:Golgi apparatus"/>
    <property type="evidence" value="ECO:0007669"/>
    <property type="project" value="TreeGrafter"/>
</dbReference>
<keyword evidence="13" id="KW-1185">Reference proteome</keyword>
<evidence type="ECO:0000256" key="7">
    <source>
        <dbReference type="ARBA" id="ARBA00022989"/>
    </source>
</evidence>
<keyword evidence="4" id="KW-0808">Transferase</keyword>
<dbReference type="SUPFAM" id="SSF53448">
    <property type="entry name" value="Nucleotide-diphospho-sugar transferases"/>
    <property type="match status" value="1"/>
</dbReference>
<keyword evidence="9" id="KW-0325">Glycoprotein</keyword>
<evidence type="ECO:0000256" key="10">
    <source>
        <dbReference type="SAM" id="MobiDB-lite"/>
    </source>
</evidence>
<evidence type="ECO:0000256" key="2">
    <source>
        <dbReference type="ARBA" id="ARBA00009105"/>
    </source>
</evidence>
<keyword evidence="3" id="KW-0328">Glycosyltransferase</keyword>
<evidence type="ECO:0000256" key="9">
    <source>
        <dbReference type="ARBA" id="ARBA00023180"/>
    </source>
</evidence>
<keyword evidence="5 11" id="KW-0812">Transmembrane</keyword>
<comment type="caution">
    <text evidence="12">The sequence shown here is derived from an EMBL/GenBank/DDBJ whole genome shotgun (WGS) entry which is preliminary data.</text>
</comment>
<evidence type="ECO:0000313" key="13">
    <source>
        <dbReference type="Proteomes" id="UP000284375"/>
    </source>
</evidence>
<dbReference type="Proteomes" id="UP000284375">
    <property type="component" value="Unassembled WGS sequence"/>
</dbReference>
<evidence type="ECO:0000256" key="4">
    <source>
        <dbReference type="ARBA" id="ARBA00022679"/>
    </source>
</evidence>
<sequence>MPGVADMFPPPGSPLKEGRTWLPADGLSRRALRTRQFILAVFLLLFICSVHNYYSQFPERGYGRMPRDAAHKAGHNARPEETHAVKTGGTPGEVFDAASPAILAQNPGQKPVVAPENTESTTSSKKAASGQGKKTASPAPRPGFDEALRRVINLLPSELEIRGLLQPIESTGEARLREFGIRARRYKKYLEAWEDLHLVPDPDGGTYIRDDVIQYIQDQHRTTNSADGHNDLAEELHAYEGFRELLVRLSDLLFPYTAPYFPDHMTLRSHLKKGGRGIVLTAGNDQVAYLLTQIPILRRLGCDLPIEVMYVGNRDLNRDSRQDLEDLEGVVTRDLGVMIHAVGWQVASWAAKPFAILLSSFREAIFIDADSFFFVNPEVLFEDAGYARTGALFFRDRLIMPEMKREWLQSILPQPVSRNVKQSRLWTGDSGHQQESGVIVVDKYRHFMALLFTTWMNGADRDGNEELGKIGVYDMVYGDKETFWLGWELVGDTDYVFHQGDAGTMGVAQVHADIQEDQPELPDWATPDNTTEAGLELQASSAGGGAPFLPSHRMCSPQLLHLDLEGKPLWFNGGLVRNKFLDRHEWEFETFTSYLIEPRDVREPGAWVLGEGNICCLTTDHHLRGDLTAAERELLGEMIKQARKAGIAH</sequence>